<sequence>MLKTLILICSVSVAPADCKTETAIDVISGPDATNEVACMFHSQAYIAGTSALAPREGEYMKVTCSRSRPSDTAAGTADVVSAERLP</sequence>
<proteinExistence type="predicted"/>
<keyword evidence="3" id="KW-1185">Reference proteome</keyword>
<dbReference type="RefSeq" id="WP_008838296.1">
    <property type="nucleotide sequence ID" value="NZ_AHAM01000196.1"/>
</dbReference>
<feature type="region of interest" description="Disordered" evidence="1">
    <location>
        <begin position="63"/>
        <end position="86"/>
    </location>
</feature>
<organism evidence="2 3">
    <name type="scientific">Mesorhizobium alhagi CCNWXJ12-2</name>
    <dbReference type="NCBI Taxonomy" id="1107882"/>
    <lineage>
        <taxon>Bacteria</taxon>
        <taxon>Pseudomonadati</taxon>
        <taxon>Pseudomonadota</taxon>
        <taxon>Alphaproteobacteria</taxon>
        <taxon>Hyphomicrobiales</taxon>
        <taxon>Phyllobacteriaceae</taxon>
        <taxon>Allomesorhizobium</taxon>
    </lineage>
</organism>
<gene>
    <name evidence="2" type="ORF">MAXJ12_23532</name>
</gene>
<evidence type="ECO:0000313" key="2">
    <source>
        <dbReference type="EMBL" id="EHK54750.1"/>
    </source>
</evidence>
<evidence type="ECO:0000313" key="3">
    <source>
        <dbReference type="Proteomes" id="UP000003250"/>
    </source>
</evidence>
<dbReference type="EMBL" id="AHAM01000196">
    <property type="protein sequence ID" value="EHK54750.1"/>
    <property type="molecule type" value="Genomic_DNA"/>
</dbReference>
<accession>H0HWY9</accession>
<evidence type="ECO:0000256" key="1">
    <source>
        <dbReference type="SAM" id="MobiDB-lite"/>
    </source>
</evidence>
<dbReference type="AlphaFoldDB" id="H0HWY9"/>
<reference evidence="2 3" key="1">
    <citation type="journal article" date="2012" name="J. Bacteriol.">
        <title>Draft Genome Sequence of Mesorhizobium alhagi CCNWXJ12-2T, a Novel Salt-Resistant Species Isolated from the Desert of Northwestern China.</title>
        <authorList>
            <person name="Zhou M."/>
            <person name="Chen W."/>
            <person name="Chen H."/>
            <person name="Wei G."/>
        </authorList>
    </citation>
    <scope>NUCLEOTIDE SEQUENCE [LARGE SCALE GENOMIC DNA]</scope>
    <source>
        <strain evidence="2 3">CCNWXJ12-2</strain>
    </source>
</reference>
<dbReference type="Proteomes" id="UP000003250">
    <property type="component" value="Unassembled WGS sequence"/>
</dbReference>
<name>H0HWY9_9HYPH</name>
<protein>
    <submittedName>
        <fullName evidence="2">Uncharacterized protein</fullName>
    </submittedName>
</protein>
<dbReference type="OrthoDB" id="8100039at2"/>